<evidence type="ECO:0000313" key="1">
    <source>
        <dbReference type="EMBL" id="MEW9808461.1"/>
    </source>
</evidence>
<evidence type="ECO:0000313" key="2">
    <source>
        <dbReference type="Proteomes" id="UP001556196"/>
    </source>
</evidence>
<dbReference type="EMBL" id="JBFOCI010000008">
    <property type="protein sequence ID" value="MEW9808461.1"/>
    <property type="molecule type" value="Genomic_DNA"/>
</dbReference>
<dbReference type="Proteomes" id="UP001556196">
    <property type="component" value="Unassembled WGS sequence"/>
</dbReference>
<reference evidence="1 2" key="1">
    <citation type="submission" date="2024-06" db="EMBL/GenBank/DDBJ databases">
        <authorList>
            <person name="Tuo L."/>
        </authorList>
    </citation>
    <scope>NUCLEOTIDE SEQUENCE [LARGE SCALE GENOMIC DNA]</scope>
    <source>
        <strain evidence="1 2">ZMM04-5</strain>
    </source>
</reference>
<keyword evidence="2" id="KW-1185">Reference proteome</keyword>
<dbReference type="InterPro" id="IPR045709">
    <property type="entry name" value="DUF6065"/>
</dbReference>
<dbReference type="Pfam" id="PF19541">
    <property type="entry name" value="DUF6065"/>
    <property type="match status" value="1"/>
</dbReference>
<name>A0ABV3R561_9HYPH</name>
<organism evidence="1 2">
    <name type="scientific">Mesorhizobium marinum</name>
    <dbReference type="NCBI Taxonomy" id="3228790"/>
    <lineage>
        <taxon>Bacteria</taxon>
        <taxon>Pseudomonadati</taxon>
        <taxon>Pseudomonadota</taxon>
        <taxon>Alphaproteobacteria</taxon>
        <taxon>Hyphomicrobiales</taxon>
        <taxon>Phyllobacteriaceae</taxon>
        <taxon>Mesorhizobium</taxon>
    </lineage>
</organism>
<proteinExistence type="predicted"/>
<dbReference type="RefSeq" id="WP_367725693.1">
    <property type="nucleotide sequence ID" value="NZ_JBFOCI010000008.1"/>
</dbReference>
<protein>
    <submittedName>
        <fullName evidence="1">DUF6065 family protein</fullName>
    </submittedName>
</protein>
<gene>
    <name evidence="1" type="ORF">ABUE31_20920</name>
</gene>
<sequence>MELVCYVRDGNSDFEIVPAPSRRDWMDAAHERSPYRCLPLVMANRHGWDILCPVGFTAIWNGGPAIDGVVILEDRGTTPPAVSHFGEGILTFRMPLLFRTDPGTDLIVQGPVNRPKDAIAALTGVIESDWGPFSFTMNWKFTRAKTAIRFEKGEPFCSLTLARRGALEEVRPKFLPMSDDPELDAAHAEWLASRERFNEDLKVKGSAARKAGWQKHYQRGVDLHGNVKPFPHLTKTNLHPFEPIE</sequence>
<comment type="caution">
    <text evidence="1">The sequence shown here is derived from an EMBL/GenBank/DDBJ whole genome shotgun (WGS) entry which is preliminary data.</text>
</comment>
<accession>A0ABV3R561</accession>